<proteinExistence type="inferred from homology"/>
<dbReference type="InterPro" id="IPR058204">
    <property type="entry name" value="FtsX_firmicutes-type"/>
</dbReference>
<evidence type="ECO:0000256" key="5">
    <source>
        <dbReference type="ARBA" id="ARBA00022618"/>
    </source>
</evidence>
<dbReference type="OrthoDB" id="9812531at2"/>
<dbReference type="PANTHER" id="PTHR47755">
    <property type="entry name" value="CELL DIVISION PROTEIN FTSX"/>
    <property type="match status" value="1"/>
</dbReference>
<evidence type="ECO:0000256" key="8">
    <source>
        <dbReference type="ARBA" id="ARBA00023136"/>
    </source>
</evidence>
<comment type="subcellular location">
    <subcellularLocation>
        <location evidence="1">Cell membrane</location>
        <topology evidence="1">Multi-pass membrane protein</topology>
    </subcellularLocation>
</comment>
<feature type="domain" description="FtsX extracellular" evidence="13">
    <location>
        <begin position="59"/>
        <end position="155"/>
    </location>
</feature>
<evidence type="ECO:0000256" key="9">
    <source>
        <dbReference type="ARBA" id="ARBA00023306"/>
    </source>
</evidence>
<evidence type="ECO:0000256" key="3">
    <source>
        <dbReference type="ARBA" id="ARBA00021907"/>
    </source>
</evidence>
<dbReference type="NCBIfam" id="NF038347">
    <property type="entry name" value="FtsX_Gpos"/>
    <property type="match status" value="1"/>
</dbReference>
<dbReference type="GO" id="GO:0005886">
    <property type="term" value="C:plasma membrane"/>
    <property type="evidence" value="ECO:0007669"/>
    <property type="project" value="UniProtKB-SubCell"/>
</dbReference>
<comment type="function">
    <text evidence="10">Part of the ABC transporter FtsEX involved in asymmetric cellular division facilitating the initiation of sporulation.</text>
</comment>
<evidence type="ECO:0000313" key="14">
    <source>
        <dbReference type="EMBL" id="SHE53144.1"/>
    </source>
</evidence>
<dbReference type="GO" id="GO:0051301">
    <property type="term" value="P:cell division"/>
    <property type="evidence" value="ECO:0007669"/>
    <property type="project" value="UniProtKB-KW"/>
</dbReference>
<dbReference type="PROSITE" id="PS51257">
    <property type="entry name" value="PROKAR_LIPOPROTEIN"/>
    <property type="match status" value="1"/>
</dbReference>
<evidence type="ECO:0000256" key="7">
    <source>
        <dbReference type="ARBA" id="ARBA00022989"/>
    </source>
</evidence>
<evidence type="ECO:0000256" key="2">
    <source>
        <dbReference type="ARBA" id="ARBA00007379"/>
    </source>
</evidence>
<keyword evidence="7 11" id="KW-1133">Transmembrane helix</keyword>
<dbReference type="PIRSF" id="PIRSF003097">
    <property type="entry name" value="FtsX"/>
    <property type="match status" value="1"/>
</dbReference>
<dbReference type="InterPro" id="IPR003838">
    <property type="entry name" value="ABC3_permease_C"/>
</dbReference>
<evidence type="ECO:0000256" key="1">
    <source>
        <dbReference type="ARBA" id="ARBA00004651"/>
    </source>
</evidence>
<evidence type="ECO:0000256" key="6">
    <source>
        <dbReference type="ARBA" id="ARBA00022692"/>
    </source>
</evidence>
<evidence type="ECO:0000259" key="12">
    <source>
        <dbReference type="Pfam" id="PF02687"/>
    </source>
</evidence>
<accession>A0A1M4U8Y7</accession>
<name>A0A1M4U8Y7_9CLOT</name>
<dbReference type="STRING" id="1122155.SAMN02745158_00795"/>
<keyword evidence="9 10" id="KW-0131">Cell cycle</keyword>
<dbReference type="Pfam" id="PF02687">
    <property type="entry name" value="FtsX"/>
    <property type="match status" value="1"/>
</dbReference>
<feature type="transmembrane region" description="Helical" evidence="11">
    <location>
        <begin position="272"/>
        <end position="296"/>
    </location>
</feature>
<dbReference type="EMBL" id="FQVI01000002">
    <property type="protein sequence ID" value="SHE53144.1"/>
    <property type="molecule type" value="Genomic_DNA"/>
</dbReference>
<dbReference type="InterPro" id="IPR040690">
    <property type="entry name" value="FtsX_ECD"/>
</dbReference>
<dbReference type="PANTHER" id="PTHR47755:SF1">
    <property type="entry name" value="CELL DIVISION PROTEIN FTSX"/>
    <property type="match status" value="1"/>
</dbReference>
<evidence type="ECO:0000313" key="15">
    <source>
        <dbReference type="Proteomes" id="UP000184245"/>
    </source>
</evidence>
<dbReference type="Proteomes" id="UP000184245">
    <property type="component" value="Unassembled WGS sequence"/>
</dbReference>
<sequence>MRISTIGYTLKQGVKNIFRNLRFSLASVATMAACIFLFGLFLAIVMNFNSMLREVEEGVGITVFFEEGAKQEQIDKIGEEIKKQKGVKEVKYVSAEEAWESFITQYFDGDDQAAAGFKDDNPLANSSNYEVYLDKIEDQTELVAYIEGLDGVREVNHSKNASTTLTSLNRVVGYTSIGIILILFAVAFFLISNTIAMGISIRREEIGIMKLIGATNFFVRAPFVIEGILIGLVGAGLPLGLVYVCYNQLIKYIQDRFHVFTAMGSFLSVQTIFHILLPVGLGLGVGIGLLGSAVAIRKHLRV</sequence>
<dbReference type="AlphaFoldDB" id="A0A1M4U8Y7"/>
<keyword evidence="15" id="KW-1185">Reference proteome</keyword>
<feature type="transmembrane region" description="Helical" evidence="11">
    <location>
        <begin position="171"/>
        <end position="196"/>
    </location>
</feature>
<feature type="transmembrane region" description="Helical" evidence="11">
    <location>
        <begin position="21"/>
        <end position="46"/>
    </location>
</feature>
<organism evidence="14 15">
    <name type="scientific">Lactonifactor longoviformis DSM 17459</name>
    <dbReference type="NCBI Taxonomy" id="1122155"/>
    <lineage>
        <taxon>Bacteria</taxon>
        <taxon>Bacillati</taxon>
        <taxon>Bacillota</taxon>
        <taxon>Clostridia</taxon>
        <taxon>Eubacteriales</taxon>
        <taxon>Clostridiaceae</taxon>
        <taxon>Lactonifactor</taxon>
    </lineage>
</organism>
<evidence type="ECO:0000259" key="13">
    <source>
        <dbReference type="Pfam" id="PF18075"/>
    </source>
</evidence>
<evidence type="ECO:0000256" key="11">
    <source>
        <dbReference type="SAM" id="Phobius"/>
    </source>
</evidence>
<keyword evidence="8 10" id="KW-0472">Membrane</keyword>
<feature type="domain" description="ABC3 transporter permease C-terminal" evidence="12">
    <location>
        <begin position="179"/>
        <end position="298"/>
    </location>
</feature>
<keyword evidence="6 11" id="KW-0812">Transmembrane</keyword>
<keyword evidence="4 10" id="KW-1003">Cell membrane</keyword>
<dbReference type="RefSeq" id="WP_072849169.1">
    <property type="nucleotide sequence ID" value="NZ_FQVI01000002.1"/>
</dbReference>
<comment type="similarity">
    <text evidence="2 10">Belongs to the ABC-4 integral membrane protein family. FtsX subfamily.</text>
</comment>
<feature type="transmembrane region" description="Helical" evidence="11">
    <location>
        <begin position="217"/>
        <end position="244"/>
    </location>
</feature>
<dbReference type="Pfam" id="PF18075">
    <property type="entry name" value="FtsX_ECD"/>
    <property type="match status" value="1"/>
</dbReference>
<dbReference type="InterPro" id="IPR004513">
    <property type="entry name" value="FtsX"/>
</dbReference>
<reference evidence="14 15" key="1">
    <citation type="submission" date="2016-11" db="EMBL/GenBank/DDBJ databases">
        <authorList>
            <person name="Jaros S."/>
            <person name="Januszkiewicz K."/>
            <person name="Wedrychowicz H."/>
        </authorList>
    </citation>
    <scope>NUCLEOTIDE SEQUENCE [LARGE SCALE GENOMIC DNA]</scope>
    <source>
        <strain evidence="14 15">DSM 17459</strain>
    </source>
</reference>
<protein>
    <recommendedName>
        <fullName evidence="3 10">Cell division protein FtsX</fullName>
    </recommendedName>
</protein>
<gene>
    <name evidence="14" type="ORF">SAMN02745158_00795</name>
</gene>
<keyword evidence="5 10" id="KW-0132">Cell division</keyword>
<evidence type="ECO:0000256" key="4">
    <source>
        <dbReference type="ARBA" id="ARBA00022475"/>
    </source>
</evidence>
<evidence type="ECO:0000256" key="10">
    <source>
        <dbReference type="PIRNR" id="PIRNR003097"/>
    </source>
</evidence>
<dbReference type="Gene3D" id="3.30.70.3040">
    <property type="match status" value="1"/>
</dbReference>